<dbReference type="InterPro" id="IPR011010">
    <property type="entry name" value="DNA_brk_join_enz"/>
</dbReference>
<gene>
    <name evidence="5" type="ORF">EV212_10925</name>
</gene>
<dbReference type="InterPro" id="IPR050090">
    <property type="entry name" value="Tyrosine_recombinase_XerCD"/>
</dbReference>
<accession>A0A4R2LL67</accession>
<dbReference type="PROSITE" id="PS51898">
    <property type="entry name" value="TYR_RECOMBINASE"/>
    <property type="match status" value="1"/>
</dbReference>
<dbReference type="EMBL" id="SLXA01000009">
    <property type="protein sequence ID" value="TCO84133.1"/>
    <property type="molecule type" value="Genomic_DNA"/>
</dbReference>
<comment type="similarity">
    <text evidence="1">Belongs to the 'phage' integrase family.</text>
</comment>
<comment type="caution">
    <text evidence="5">The sequence shown here is derived from an EMBL/GenBank/DDBJ whole genome shotgun (WGS) entry which is preliminary data.</text>
</comment>
<keyword evidence="6" id="KW-1185">Reference proteome</keyword>
<dbReference type="Pfam" id="PF00589">
    <property type="entry name" value="Phage_integrase"/>
    <property type="match status" value="1"/>
</dbReference>
<dbReference type="RefSeq" id="WP_132092266.1">
    <property type="nucleotide sequence ID" value="NZ_JANKAQ010000010.1"/>
</dbReference>
<sequence length="374" mass="44285">MRRYSVERISEGAVTYFFIRDRESMEIVLLPSKYLKHKIKANRSPNTVRRAAFAICYYLEYLREIPIEITQVYELNYEKQSEHFVDFLHWLKAGNHRSDKENNLKPIHNGTCNAYLEDVFRFYLFIEAEYERLGSLKVLSYSYHMAVNAVGVQKKLRYQAFKGYLKAEERNVRPAEQEEIITILNACTNCRDQLLILLLAETGFRIGELLGVDYVRDIDYQHQMISVYFRDDNENHARAKNAEYRKAKISNETFEFLMYYLAEYRELLQHQEKLFINISGDTAGQPLTADGVYSMRNRLQEKTGIFITPHMLRRYFANMRRKAGWRLELIQQALGHKHIDTTIKYLNIVDDELLEASQQFYEKHSALYGIQDLL</sequence>
<dbReference type="GO" id="GO:0003677">
    <property type="term" value="F:DNA binding"/>
    <property type="evidence" value="ECO:0007669"/>
    <property type="project" value="UniProtKB-KW"/>
</dbReference>
<evidence type="ECO:0000259" key="4">
    <source>
        <dbReference type="PROSITE" id="PS51898"/>
    </source>
</evidence>
<dbReference type="Proteomes" id="UP000295711">
    <property type="component" value="Unassembled WGS sequence"/>
</dbReference>
<evidence type="ECO:0000256" key="2">
    <source>
        <dbReference type="ARBA" id="ARBA00023125"/>
    </source>
</evidence>
<dbReference type="Gene3D" id="1.10.443.10">
    <property type="entry name" value="Intergrase catalytic core"/>
    <property type="match status" value="1"/>
</dbReference>
<evidence type="ECO:0000256" key="1">
    <source>
        <dbReference type="ARBA" id="ARBA00008857"/>
    </source>
</evidence>
<name>A0A4R2LL67_9FIRM</name>
<dbReference type="PANTHER" id="PTHR30349">
    <property type="entry name" value="PHAGE INTEGRASE-RELATED"/>
    <property type="match status" value="1"/>
</dbReference>
<dbReference type="SUPFAM" id="SSF56349">
    <property type="entry name" value="DNA breaking-rejoining enzymes"/>
    <property type="match status" value="1"/>
</dbReference>
<organism evidence="5 6">
    <name type="scientific">Frisingicoccus caecimuris</name>
    <dbReference type="NCBI Taxonomy" id="1796636"/>
    <lineage>
        <taxon>Bacteria</taxon>
        <taxon>Bacillati</taxon>
        <taxon>Bacillota</taxon>
        <taxon>Clostridia</taxon>
        <taxon>Lachnospirales</taxon>
        <taxon>Lachnospiraceae</taxon>
        <taxon>Frisingicoccus</taxon>
    </lineage>
</organism>
<dbReference type="InterPro" id="IPR002104">
    <property type="entry name" value="Integrase_catalytic"/>
</dbReference>
<dbReference type="OrthoDB" id="9803188at2"/>
<dbReference type="InterPro" id="IPR013762">
    <property type="entry name" value="Integrase-like_cat_sf"/>
</dbReference>
<keyword evidence="2" id="KW-0238">DNA-binding</keyword>
<dbReference type="AlphaFoldDB" id="A0A4R2LL67"/>
<evidence type="ECO:0000313" key="6">
    <source>
        <dbReference type="Proteomes" id="UP000295711"/>
    </source>
</evidence>
<dbReference type="GO" id="GO:0015074">
    <property type="term" value="P:DNA integration"/>
    <property type="evidence" value="ECO:0007669"/>
    <property type="project" value="InterPro"/>
</dbReference>
<dbReference type="PANTHER" id="PTHR30349:SF41">
    <property type="entry name" value="INTEGRASE_RECOMBINASE PROTEIN MJ0367-RELATED"/>
    <property type="match status" value="1"/>
</dbReference>
<feature type="domain" description="Tyr recombinase" evidence="4">
    <location>
        <begin position="170"/>
        <end position="358"/>
    </location>
</feature>
<evidence type="ECO:0000313" key="5">
    <source>
        <dbReference type="EMBL" id="TCO84133.1"/>
    </source>
</evidence>
<proteinExistence type="inferred from homology"/>
<dbReference type="GO" id="GO:0006310">
    <property type="term" value="P:DNA recombination"/>
    <property type="evidence" value="ECO:0007669"/>
    <property type="project" value="UniProtKB-KW"/>
</dbReference>
<evidence type="ECO:0000256" key="3">
    <source>
        <dbReference type="ARBA" id="ARBA00023172"/>
    </source>
</evidence>
<protein>
    <submittedName>
        <fullName evidence="5">Phage integrase family protein</fullName>
    </submittedName>
</protein>
<keyword evidence="3" id="KW-0233">DNA recombination</keyword>
<reference evidence="5 6" key="1">
    <citation type="submission" date="2019-03" db="EMBL/GenBank/DDBJ databases">
        <title>Genomic Encyclopedia of Type Strains, Phase IV (KMG-IV): sequencing the most valuable type-strain genomes for metagenomic binning, comparative biology and taxonomic classification.</title>
        <authorList>
            <person name="Goeker M."/>
        </authorList>
    </citation>
    <scope>NUCLEOTIDE SEQUENCE [LARGE SCALE GENOMIC DNA]</scope>
    <source>
        <strain evidence="5 6">DSM 28559</strain>
    </source>
</reference>